<accession>A0A6F9XN68</accession>
<keyword evidence="2" id="KW-0808">Transferase</keyword>
<evidence type="ECO:0000313" key="2">
    <source>
        <dbReference type="EMBL" id="GET06723.1"/>
    </source>
</evidence>
<protein>
    <submittedName>
        <fullName evidence="2">Glycosyl transferase family 2</fullName>
    </submittedName>
</protein>
<dbReference type="PANTHER" id="PTHR43685:SF2">
    <property type="entry name" value="GLYCOSYLTRANSFERASE 2-LIKE DOMAIN-CONTAINING PROTEIN"/>
    <property type="match status" value="1"/>
</dbReference>
<dbReference type="SUPFAM" id="SSF53448">
    <property type="entry name" value="Nucleotide-diphospho-sugar transferases"/>
    <property type="match status" value="1"/>
</dbReference>
<dbReference type="Proteomes" id="UP000494265">
    <property type="component" value="Unassembled WGS sequence"/>
</dbReference>
<dbReference type="RefSeq" id="WP_172584998.1">
    <property type="nucleotide sequence ID" value="NZ_BLAM01000167.1"/>
</dbReference>
<reference evidence="2" key="1">
    <citation type="submission" date="2019-10" db="EMBL/GenBank/DDBJ databases">
        <title>Lactobacillus agilis SY212 Whole Genome Sequencing Project.</title>
        <authorList>
            <person name="Suzuki S."/>
            <person name="Endo A."/>
            <person name="Maeno S."/>
            <person name="Shiwa Y."/>
            <person name="Matsutani M."/>
            <person name="Kajikawa A."/>
        </authorList>
    </citation>
    <scope>NUCLEOTIDE SEQUENCE</scope>
    <source>
        <strain evidence="2">SY212</strain>
    </source>
</reference>
<organism evidence="2">
    <name type="scientific">Ligilactobacillus agilis</name>
    <dbReference type="NCBI Taxonomy" id="1601"/>
    <lineage>
        <taxon>Bacteria</taxon>
        <taxon>Bacillati</taxon>
        <taxon>Bacillota</taxon>
        <taxon>Bacilli</taxon>
        <taxon>Lactobacillales</taxon>
        <taxon>Lactobacillaceae</taxon>
        <taxon>Ligilactobacillus</taxon>
    </lineage>
</organism>
<proteinExistence type="predicted"/>
<dbReference type="GO" id="GO:0016740">
    <property type="term" value="F:transferase activity"/>
    <property type="evidence" value="ECO:0007669"/>
    <property type="project" value="UniProtKB-KW"/>
</dbReference>
<dbReference type="AlphaFoldDB" id="A0A6F9XN68"/>
<dbReference type="InterPro" id="IPR001173">
    <property type="entry name" value="Glyco_trans_2-like"/>
</dbReference>
<dbReference type="InterPro" id="IPR029044">
    <property type="entry name" value="Nucleotide-diphossugar_trans"/>
</dbReference>
<dbReference type="EMBL" id="BLAM01000167">
    <property type="protein sequence ID" value="GET06723.1"/>
    <property type="molecule type" value="Genomic_DNA"/>
</dbReference>
<dbReference type="Pfam" id="PF00535">
    <property type="entry name" value="Glycos_transf_2"/>
    <property type="match status" value="1"/>
</dbReference>
<dbReference type="InterPro" id="IPR050834">
    <property type="entry name" value="Glycosyltransf_2"/>
</dbReference>
<dbReference type="PANTHER" id="PTHR43685">
    <property type="entry name" value="GLYCOSYLTRANSFERASE"/>
    <property type="match status" value="1"/>
</dbReference>
<evidence type="ECO:0000259" key="1">
    <source>
        <dbReference type="Pfam" id="PF00535"/>
    </source>
</evidence>
<sequence length="308" mass="36693">MKISVVMSTYNGQKYILEQLDSLRNQTRQADEVLIFDDRSTDATATLVADYIKKYALNGWQIKVNPQNKGWRRNFMEGMWSATGDIIFTCDQDDIWRSDKLAVMAKIMGEHHEIQLLTSNYCEFFDNGKRRVGPNSNTKELKKILLKNNYLLVGQPGCTHCIRKSLIEVSKKYWQPEYPHDALLWRLAIFADGLYTYTDDLIAWRKHATSAFAMESRDLKTVKEKKKWIATAQKFDKTLWRYIKEDVVSDTTKQERVLSRNDKWLAEREKFYQTKNILRGIWLARYWDCYPRYRQYPAEWYLLFIKRK</sequence>
<feature type="domain" description="Glycosyltransferase 2-like" evidence="1">
    <location>
        <begin position="4"/>
        <end position="165"/>
    </location>
</feature>
<comment type="caution">
    <text evidence="2">The sequence shown here is derived from an EMBL/GenBank/DDBJ whole genome shotgun (WGS) entry which is preliminary data.</text>
</comment>
<gene>
    <name evidence="2" type="ORF">SY212_17530</name>
</gene>
<dbReference type="Gene3D" id="3.90.550.10">
    <property type="entry name" value="Spore Coat Polysaccharide Biosynthesis Protein SpsA, Chain A"/>
    <property type="match status" value="1"/>
</dbReference>
<name>A0A6F9XN68_9LACO</name>